<evidence type="ECO:0000256" key="10">
    <source>
        <dbReference type="ARBA" id="ARBA00023163"/>
    </source>
</evidence>
<dbReference type="Gene3D" id="2.70.160.11">
    <property type="entry name" value="Hnrnp arginine n-methyltransferase1"/>
    <property type="match status" value="1"/>
</dbReference>
<dbReference type="CDD" id="cd02440">
    <property type="entry name" value="AdoMet_MTases"/>
    <property type="match status" value="1"/>
</dbReference>
<dbReference type="Pfam" id="PF06325">
    <property type="entry name" value="PrmA"/>
    <property type="match status" value="1"/>
</dbReference>
<evidence type="ECO:0000256" key="2">
    <source>
        <dbReference type="ARBA" id="ARBA00004496"/>
    </source>
</evidence>
<comment type="subcellular location">
    <subcellularLocation>
        <location evidence="2">Cytoplasm</location>
    </subcellularLocation>
    <subcellularLocation>
        <location evidence="1">Nucleus</location>
    </subcellularLocation>
</comment>
<dbReference type="InterPro" id="IPR055135">
    <property type="entry name" value="PRMT_dom"/>
</dbReference>
<dbReference type="PANTHER" id="PTHR11006">
    <property type="entry name" value="PROTEIN ARGININE N-METHYLTRANSFERASE"/>
    <property type="match status" value="1"/>
</dbReference>
<dbReference type="Gene3D" id="3.40.50.150">
    <property type="entry name" value="Vaccinia Virus protein VP39"/>
    <property type="match status" value="1"/>
</dbReference>
<sequence length="511" mass="54996">MDDTRPNDIAEVNGTSGAAGSESKGEETTKVYEKKDDAYFGYYALLSHQAQMLQDSVRTTAYQRAILGNAVGHYQNKLVMDVGAGNGILSLFALQAGAKKVYAVEASDMVEYLKHVAAAASGKPGPMSRLDEDEQWYLEAQGHSAQGTGKVSNSWIGNRLVPVHSKAEDVTAAMLDGNDKVDTIVSECLGVLLLHERMCESFIDARDRFLKPGGAMFPSAGTICFAPIEDKPVWDETAAKARFWQNQSFYNVDLTPFFASAWREAFSSPVIGCFNPQTILSTTVEHDVDFQTVTMDQLKTFEIPLNWTIQSTGLMHGIGGWFDLSFQPAVSGSDPASGDTTDEGDDPMTESELGHQHNAAAAASSNLSGTAPPFQPSACTGSSSSAAGALLAAAASASSASGSASNAYEILASAAANGTSSSFMSTSPRYPPTHWQQARLLLPEPLAVNRGQMVTGWMKFKVNEQRSYDIEAELLLVDGANAKSESTRSTRRRCHWKLDKQTYSWTTTPSV</sequence>
<keyword evidence="5 13" id="KW-0489">Methyltransferase</keyword>
<dbReference type="InterPro" id="IPR025799">
    <property type="entry name" value="Arg_MeTrfase"/>
</dbReference>
<keyword evidence="6 13" id="KW-0808">Transferase</keyword>
<evidence type="ECO:0000256" key="3">
    <source>
        <dbReference type="ARBA" id="ARBA00011925"/>
    </source>
</evidence>
<comment type="catalytic activity">
    <reaction evidence="12">
        <text>L-arginyl-[protein] + 2 S-adenosyl-L-methionine = N(omega),N(omega)-dimethyl-L-arginyl-[protein] + 2 S-adenosyl-L-homocysteine + 2 H(+)</text>
        <dbReference type="Rhea" id="RHEA:48096"/>
        <dbReference type="Rhea" id="RHEA-COMP:10532"/>
        <dbReference type="Rhea" id="RHEA-COMP:11991"/>
        <dbReference type="ChEBI" id="CHEBI:15378"/>
        <dbReference type="ChEBI" id="CHEBI:29965"/>
        <dbReference type="ChEBI" id="CHEBI:57856"/>
        <dbReference type="ChEBI" id="CHEBI:59789"/>
        <dbReference type="ChEBI" id="CHEBI:61897"/>
        <dbReference type="EC" id="2.1.1.319"/>
    </reaction>
</comment>
<keyword evidence="8" id="KW-0156">Chromatin regulator</keyword>
<dbReference type="Proteomes" id="UP000245942">
    <property type="component" value="Unassembled WGS sequence"/>
</dbReference>
<dbReference type="GO" id="GO:0035242">
    <property type="term" value="F:protein-arginine omega-N asymmetric methyltransferase activity"/>
    <property type="evidence" value="ECO:0007669"/>
    <property type="project" value="UniProtKB-EC"/>
</dbReference>
<dbReference type="AlphaFoldDB" id="A0A316U984"/>
<accession>A0A316U984</accession>
<evidence type="ECO:0000256" key="13">
    <source>
        <dbReference type="PROSITE-ProRule" id="PRU01015"/>
    </source>
</evidence>
<keyword evidence="9" id="KW-0805">Transcription regulation</keyword>
<dbReference type="GO" id="GO:0070611">
    <property type="term" value="F:histone H3R2 methyltransferase activity"/>
    <property type="evidence" value="ECO:0007669"/>
    <property type="project" value="TreeGrafter"/>
</dbReference>
<evidence type="ECO:0000256" key="1">
    <source>
        <dbReference type="ARBA" id="ARBA00004123"/>
    </source>
</evidence>
<dbReference type="PANTHER" id="PTHR11006:SF10">
    <property type="entry name" value="HISTONE-ARGININE METHYLTRANSFERASE CARMER-RELATED"/>
    <property type="match status" value="1"/>
</dbReference>
<keyword evidence="17" id="KW-1185">Reference proteome</keyword>
<evidence type="ECO:0000313" key="16">
    <source>
        <dbReference type="EMBL" id="PWN21398.1"/>
    </source>
</evidence>
<keyword evidence="10" id="KW-0804">Transcription</keyword>
<name>A0A316U984_9BASI</name>
<reference evidence="16 17" key="1">
    <citation type="journal article" date="2018" name="Mol. Biol. Evol.">
        <title>Broad Genomic Sampling Reveals a Smut Pathogenic Ancestry of the Fungal Clade Ustilaginomycotina.</title>
        <authorList>
            <person name="Kijpornyongpan T."/>
            <person name="Mondo S.J."/>
            <person name="Barry K."/>
            <person name="Sandor L."/>
            <person name="Lee J."/>
            <person name="Lipzen A."/>
            <person name="Pangilinan J."/>
            <person name="LaButti K."/>
            <person name="Hainaut M."/>
            <person name="Henrissat B."/>
            <person name="Grigoriev I.V."/>
            <person name="Spatafora J.W."/>
            <person name="Aime M.C."/>
        </authorList>
    </citation>
    <scope>NUCLEOTIDE SEQUENCE [LARGE SCALE GENOMIC DNA]</scope>
    <source>
        <strain evidence="16 17">MCA 4718</strain>
    </source>
</reference>
<protein>
    <recommendedName>
        <fullName evidence="3">type I protein arginine methyltransferase</fullName>
        <ecNumber evidence="3">2.1.1.319</ecNumber>
    </recommendedName>
</protein>
<dbReference type="PROSITE" id="PS51678">
    <property type="entry name" value="SAM_MT_PRMT"/>
    <property type="match status" value="1"/>
</dbReference>
<proteinExistence type="predicted"/>
<dbReference type="RefSeq" id="XP_025348558.1">
    <property type="nucleotide sequence ID" value="XM_025494888.1"/>
</dbReference>
<dbReference type="STRING" id="1684307.A0A316U984"/>
<feature type="domain" description="Protein arginine N-methyltransferase" evidence="15">
    <location>
        <begin position="421"/>
        <end position="470"/>
    </location>
</feature>
<evidence type="ECO:0000256" key="11">
    <source>
        <dbReference type="ARBA" id="ARBA00023242"/>
    </source>
</evidence>
<gene>
    <name evidence="16" type="ORF">BCV69DRAFT_311909</name>
</gene>
<feature type="domain" description="Protein arginine N-methyltransferase" evidence="15">
    <location>
        <begin position="221"/>
        <end position="329"/>
    </location>
</feature>
<dbReference type="GO" id="GO:0032259">
    <property type="term" value="P:methylation"/>
    <property type="evidence" value="ECO:0007669"/>
    <property type="project" value="UniProtKB-KW"/>
</dbReference>
<evidence type="ECO:0000256" key="5">
    <source>
        <dbReference type="ARBA" id="ARBA00022603"/>
    </source>
</evidence>
<dbReference type="Pfam" id="PF22528">
    <property type="entry name" value="PRMT_C"/>
    <property type="match status" value="2"/>
</dbReference>
<dbReference type="OrthoDB" id="7848332at2759"/>
<dbReference type="GO" id="GO:0005737">
    <property type="term" value="C:cytoplasm"/>
    <property type="evidence" value="ECO:0007669"/>
    <property type="project" value="UniProtKB-SubCell"/>
</dbReference>
<dbReference type="EMBL" id="KZ819325">
    <property type="protein sequence ID" value="PWN21398.1"/>
    <property type="molecule type" value="Genomic_DNA"/>
</dbReference>
<evidence type="ECO:0000259" key="15">
    <source>
        <dbReference type="Pfam" id="PF22528"/>
    </source>
</evidence>
<evidence type="ECO:0000256" key="12">
    <source>
        <dbReference type="ARBA" id="ARBA00049086"/>
    </source>
</evidence>
<dbReference type="EC" id="2.1.1.319" evidence="3"/>
<dbReference type="SUPFAM" id="SSF53335">
    <property type="entry name" value="S-adenosyl-L-methionine-dependent methyltransferases"/>
    <property type="match status" value="1"/>
</dbReference>
<evidence type="ECO:0000256" key="8">
    <source>
        <dbReference type="ARBA" id="ARBA00022853"/>
    </source>
</evidence>
<dbReference type="InterPro" id="IPR029063">
    <property type="entry name" value="SAM-dependent_MTases_sf"/>
</dbReference>
<feature type="compositionally biased region" description="Acidic residues" evidence="14">
    <location>
        <begin position="340"/>
        <end position="349"/>
    </location>
</feature>
<evidence type="ECO:0000256" key="6">
    <source>
        <dbReference type="ARBA" id="ARBA00022679"/>
    </source>
</evidence>
<dbReference type="GO" id="GO:0005634">
    <property type="term" value="C:nucleus"/>
    <property type="evidence" value="ECO:0007669"/>
    <property type="project" value="UniProtKB-SubCell"/>
</dbReference>
<evidence type="ECO:0000256" key="9">
    <source>
        <dbReference type="ARBA" id="ARBA00023015"/>
    </source>
</evidence>
<dbReference type="GeneID" id="37016622"/>
<keyword evidence="7 13" id="KW-0949">S-adenosyl-L-methionine</keyword>
<evidence type="ECO:0000256" key="7">
    <source>
        <dbReference type="ARBA" id="ARBA00022691"/>
    </source>
</evidence>
<organism evidence="16 17">
    <name type="scientific">Pseudomicrostroma glucosiphilum</name>
    <dbReference type="NCBI Taxonomy" id="1684307"/>
    <lineage>
        <taxon>Eukaryota</taxon>
        <taxon>Fungi</taxon>
        <taxon>Dikarya</taxon>
        <taxon>Basidiomycota</taxon>
        <taxon>Ustilaginomycotina</taxon>
        <taxon>Exobasidiomycetes</taxon>
        <taxon>Microstromatales</taxon>
        <taxon>Microstromatales incertae sedis</taxon>
        <taxon>Pseudomicrostroma</taxon>
    </lineage>
</organism>
<feature type="region of interest" description="Disordered" evidence="14">
    <location>
        <begin position="331"/>
        <end position="369"/>
    </location>
</feature>
<feature type="region of interest" description="Disordered" evidence="14">
    <location>
        <begin position="1"/>
        <end position="28"/>
    </location>
</feature>
<keyword evidence="4" id="KW-0963">Cytoplasm</keyword>
<evidence type="ECO:0000313" key="17">
    <source>
        <dbReference type="Proteomes" id="UP000245942"/>
    </source>
</evidence>
<evidence type="ECO:0000256" key="14">
    <source>
        <dbReference type="SAM" id="MobiDB-lite"/>
    </source>
</evidence>
<keyword evidence="11" id="KW-0539">Nucleus</keyword>
<evidence type="ECO:0000256" key="4">
    <source>
        <dbReference type="ARBA" id="ARBA00022490"/>
    </source>
</evidence>